<evidence type="ECO:0000256" key="2">
    <source>
        <dbReference type="ARBA" id="ARBA00022643"/>
    </source>
</evidence>
<dbReference type="PROSITE" id="PS51384">
    <property type="entry name" value="FAD_FR"/>
    <property type="match status" value="1"/>
</dbReference>
<keyword evidence="4" id="KW-1133">Transmembrane helix</keyword>
<feature type="domain" description="FAD-binding FR-type" evidence="6">
    <location>
        <begin position="485"/>
        <end position="598"/>
    </location>
</feature>
<keyword evidence="1" id="KW-0285">Flavoprotein</keyword>
<keyword evidence="4" id="KW-0812">Transmembrane</keyword>
<dbReference type="GO" id="GO:0016740">
    <property type="term" value="F:transferase activity"/>
    <property type="evidence" value="ECO:0007669"/>
    <property type="project" value="UniProtKB-KW"/>
</dbReference>
<dbReference type="InterPro" id="IPR001433">
    <property type="entry name" value="OxRdtase_FAD/NAD-bd"/>
</dbReference>
<dbReference type="PANTHER" id="PTHR19384:SF17">
    <property type="entry name" value="NADPH--CYTOCHROME P450 REDUCTASE"/>
    <property type="match status" value="1"/>
</dbReference>
<dbReference type="Gene3D" id="2.40.30.10">
    <property type="entry name" value="Translation factors"/>
    <property type="match status" value="1"/>
</dbReference>
<keyword evidence="7" id="KW-0808">Transferase</keyword>
<dbReference type="InterPro" id="IPR039261">
    <property type="entry name" value="FNR_nucleotide-bd"/>
</dbReference>
<dbReference type="EMBL" id="JABFCZ010000027">
    <property type="protein sequence ID" value="MBD1548848.1"/>
    <property type="molecule type" value="Genomic_DNA"/>
</dbReference>
<dbReference type="InterPro" id="IPR005625">
    <property type="entry name" value="PepSY-ass_TM"/>
</dbReference>
<dbReference type="GO" id="GO:0010181">
    <property type="term" value="F:FMN binding"/>
    <property type="evidence" value="ECO:0007669"/>
    <property type="project" value="InterPro"/>
</dbReference>
<dbReference type="PRINTS" id="PR00371">
    <property type="entry name" value="FPNCR"/>
</dbReference>
<dbReference type="Pfam" id="PF00258">
    <property type="entry name" value="Flavodoxin_1"/>
    <property type="match status" value="1"/>
</dbReference>
<keyword evidence="4" id="KW-0472">Membrane</keyword>
<gene>
    <name evidence="7" type="ORF">HK439_21500</name>
</gene>
<proteinExistence type="predicted"/>
<dbReference type="InterPro" id="IPR017927">
    <property type="entry name" value="FAD-bd_FR_type"/>
</dbReference>
<evidence type="ECO:0000259" key="5">
    <source>
        <dbReference type="PROSITE" id="PS50902"/>
    </source>
</evidence>
<reference evidence="7" key="1">
    <citation type="submission" date="2020-05" db="EMBL/GenBank/DDBJ databases">
        <title>Identification of trans-AT polyketide cluster in two marine bacteria, producers of a novel glutaramide-containing polyketide sesbanimide D and analogs.</title>
        <authorList>
            <person name="Kacar D."/>
            <person name="Rodriguez P."/>
            <person name="Canedo L."/>
            <person name="Gonzalez E."/>
            <person name="Galan B."/>
            <person name="De La Calle F."/>
            <person name="Garcia J.L."/>
        </authorList>
    </citation>
    <scope>NUCLEOTIDE SEQUENCE</scope>
    <source>
        <strain evidence="7">PHM038</strain>
    </source>
</reference>
<dbReference type="GO" id="GO:0004783">
    <property type="term" value="F:sulfite reductase (NADPH) activity"/>
    <property type="evidence" value="ECO:0007669"/>
    <property type="project" value="TreeGrafter"/>
</dbReference>
<dbReference type="InterPro" id="IPR017938">
    <property type="entry name" value="Riboflavin_synthase-like_b-brl"/>
</dbReference>
<dbReference type="Gene3D" id="3.40.50.80">
    <property type="entry name" value="Nucleotide-binding domain of ferredoxin-NADP reductase (FNR) module"/>
    <property type="match status" value="1"/>
</dbReference>
<dbReference type="Gene3D" id="3.40.50.360">
    <property type="match status" value="1"/>
</dbReference>
<dbReference type="RefSeq" id="WP_190293539.1">
    <property type="nucleotide sequence ID" value="NZ_JABFCZ010000027.1"/>
</dbReference>
<feature type="transmembrane region" description="Helical" evidence="4">
    <location>
        <begin position="289"/>
        <end position="314"/>
    </location>
</feature>
<evidence type="ECO:0000256" key="4">
    <source>
        <dbReference type="SAM" id="Phobius"/>
    </source>
</evidence>
<name>A0A926P3Z9_9HYPH</name>
<feature type="transmembrane region" description="Helical" evidence="4">
    <location>
        <begin position="122"/>
        <end position="143"/>
    </location>
</feature>
<dbReference type="GO" id="GO:0005829">
    <property type="term" value="C:cytosol"/>
    <property type="evidence" value="ECO:0007669"/>
    <property type="project" value="TreeGrafter"/>
</dbReference>
<evidence type="ECO:0000259" key="6">
    <source>
        <dbReference type="PROSITE" id="PS51384"/>
    </source>
</evidence>
<dbReference type="InterPro" id="IPR029039">
    <property type="entry name" value="Flavoprotein-like_sf"/>
</dbReference>
<evidence type="ECO:0000256" key="1">
    <source>
        <dbReference type="ARBA" id="ARBA00022630"/>
    </source>
</evidence>
<dbReference type="PANTHER" id="PTHR19384">
    <property type="entry name" value="NITRIC OXIDE SYNTHASE-RELATED"/>
    <property type="match status" value="1"/>
</dbReference>
<sequence length="735" mass="78081">MIRALHRWPGLLAALLLTVLALSGAALSLFPAVETLSAPRVETGLSVAELAQRIQDTYPGVEQIRRAPSGRITAYWFDNGRPGSAVIDPSTGSGIAAADPNQTERWLTNLHRSLFLDDTGRIVSALGAGTLLVLTVSGIFLVARRAGGWRRWFSPLKGPLSGRLHVEIARLSVAGLLISSATALWMTANTFDLLPGGPGKPAFPAEVSGKAGIALTKIPTLVKTPVADLRDLTFPYPDDATDVFTLKTDTGTGYIDQGSGDLLAWADLSAWDRVSETVYMLHTGQGASLLGLVLGLMALGLPVMGGTGLAVWAAGRRGRPRLRGNVPANKAETIVLVGSEGGSTWGFAATLQAELKAVGQSVHTAAMSTFNPDRYPKARRIVILAATYGDGDAPASAKGFLERLSAMNRAPDAPLAVLGFGDRSFPAFCAFAEQVMDAAQAKGWQTLIPMETVDRQSPQDFARWGRTFGTAIGVELELNHQPEQPAATGLTLVSRRDYGAEVQAPTAILRFEIPRASLWSRLIGRGFPKFAAGDLLGIIPEGSTLPRFYSLASGAKDGFVEIAVRKHPGGLCSGQLMDLEPGATVNAFIRHNPGFRPGRGKAPLILIGAGTGIGPLAGFIRNNTAGRPIHLFFGARHPESDFLYSEELTEWSRDGRLGRVATAFSRGKSPVYVQDALRRDATEITQLIAAGARIMICGGRDMARGVAESLTDILAPAGLTPAILKAEGRYVEDVY</sequence>
<dbReference type="SUPFAM" id="SSF63380">
    <property type="entry name" value="Riboflavin synthase domain-like"/>
    <property type="match status" value="1"/>
</dbReference>
<dbReference type="CDD" id="cd06201">
    <property type="entry name" value="SiR_like2"/>
    <property type="match status" value="1"/>
</dbReference>
<organism evidence="7 8">
    <name type="scientific">Roseibium aggregatum</name>
    <dbReference type="NCBI Taxonomy" id="187304"/>
    <lineage>
        <taxon>Bacteria</taxon>
        <taxon>Pseudomonadati</taxon>
        <taxon>Pseudomonadota</taxon>
        <taxon>Alphaproteobacteria</taxon>
        <taxon>Hyphomicrobiales</taxon>
        <taxon>Stappiaceae</taxon>
        <taxon>Roseibium</taxon>
    </lineage>
</organism>
<comment type="caution">
    <text evidence="7">The sequence shown here is derived from an EMBL/GenBank/DDBJ whole genome shotgun (WGS) entry which is preliminary data.</text>
</comment>
<dbReference type="EC" id="1.6.2.4" evidence="3"/>
<dbReference type="AlphaFoldDB" id="A0A926P3Z9"/>
<dbReference type="SUPFAM" id="SSF52218">
    <property type="entry name" value="Flavoproteins"/>
    <property type="match status" value="1"/>
</dbReference>
<evidence type="ECO:0000313" key="7">
    <source>
        <dbReference type="EMBL" id="MBD1548848.1"/>
    </source>
</evidence>
<evidence type="ECO:0000256" key="3">
    <source>
        <dbReference type="ARBA" id="ARBA00023797"/>
    </source>
</evidence>
<dbReference type="Pfam" id="PF00175">
    <property type="entry name" value="NAD_binding_1"/>
    <property type="match status" value="1"/>
</dbReference>
<dbReference type="InterPro" id="IPR001709">
    <property type="entry name" value="Flavoprot_Pyr_Nucl_cyt_Rdtase"/>
</dbReference>
<feature type="domain" description="Flavodoxin-like" evidence="5">
    <location>
        <begin position="333"/>
        <end position="469"/>
    </location>
</feature>
<dbReference type="Pfam" id="PF03929">
    <property type="entry name" value="PepSY_TM"/>
    <property type="match status" value="1"/>
</dbReference>
<dbReference type="InterPro" id="IPR008254">
    <property type="entry name" value="Flavodoxin/NO_synth"/>
</dbReference>
<accession>A0A926P3Z9</accession>
<dbReference type="SUPFAM" id="SSF52343">
    <property type="entry name" value="Ferredoxin reductase-like, C-terminal NADP-linked domain"/>
    <property type="match status" value="1"/>
</dbReference>
<protein>
    <recommendedName>
        <fullName evidence="3">NADPH--hemoprotein reductase</fullName>
        <ecNumber evidence="3">1.6.2.4</ecNumber>
    </recommendedName>
</protein>
<keyword evidence="2" id="KW-0288">FMN</keyword>
<dbReference type="Proteomes" id="UP000598467">
    <property type="component" value="Unassembled WGS sequence"/>
</dbReference>
<evidence type="ECO:0000313" key="8">
    <source>
        <dbReference type="Proteomes" id="UP000598467"/>
    </source>
</evidence>
<dbReference type="GO" id="GO:0050660">
    <property type="term" value="F:flavin adenine dinucleotide binding"/>
    <property type="evidence" value="ECO:0007669"/>
    <property type="project" value="TreeGrafter"/>
</dbReference>
<dbReference type="PROSITE" id="PS50902">
    <property type="entry name" value="FLAVODOXIN_LIKE"/>
    <property type="match status" value="1"/>
</dbReference>